<dbReference type="SUPFAM" id="SSF160214">
    <property type="entry name" value="FlaG-like"/>
    <property type="match status" value="1"/>
</dbReference>
<sequence length="120" mass="13443">MEKVDMNSTMSVLPALEKYSGSAEVSRSSAGVKTETQSSETVEPDISQTDITNLVASVNEYVQVFSTKVTFGYDYENERQVILVKDSETGEIIRQIPPKEMINLLKQLEEISGIIYHNHI</sequence>
<feature type="region of interest" description="Disordered" evidence="1">
    <location>
        <begin position="21"/>
        <end position="45"/>
    </location>
</feature>
<dbReference type="InterPro" id="IPR005186">
    <property type="entry name" value="FlaG"/>
</dbReference>
<protein>
    <recommendedName>
        <fullName evidence="3">Flagellar protein FlaG</fullName>
    </recommendedName>
</protein>
<dbReference type="AlphaFoldDB" id="A0A382M1M0"/>
<feature type="compositionally biased region" description="Polar residues" evidence="1">
    <location>
        <begin position="23"/>
        <end position="45"/>
    </location>
</feature>
<dbReference type="EMBL" id="UINC01090149">
    <property type="protein sequence ID" value="SVC41835.1"/>
    <property type="molecule type" value="Genomic_DNA"/>
</dbReference>
<name>A0A382M1M0_9ZZZZ</name>
<evidence type="ECO:0000313" key="2">
    <source>
        <dbReference type="EMBL" id="SVC41835.1"/>
    </source>
</evidence>
<evidence type="ECO:0000256" key="1">
    <source>
        <dbReference type="SAM" id="MobiDB-lite"/>
    </source>
</evidence>
<gene>
    <name evidence="2" type="ORF">METZ01_LOCUS294689</name>
</gene>
<dbReference type="Pfam" id="PF03646">
    <property type="entry name" value="FlaG"/>
    <property type="match status" value="1"/>
</dbReference>
<reference evidence="2" key="1">
    <citation type="submission" date="2018-05" db="EMBL/GenBank/DDBJ databases">
        <authorList>
            <person name="Lanie J.A."/>
            <person name="Ng W.-L."/>
            <person name="Kazmierczak K.M."/>
            <person name="Andrzejewski T.M."/>
            <person name="Davidsen T.M."/>
            <person name="Wayne K.J."/>
            <person name="Tettelin H."/>
            <person name="Glass J.I."/>
            <person name="Rusch D."/>
            <person name="Podicherti R."/>
            <person name="Tsui H.-C.T."/>
            <person name="Winkler M.E."/>
        </authorList>
    </citation>
    <scope>NUCLEOTIDE SEQUENCE</scope>
</reference>
<dbReference type="Gene3D" id="3.30.160.170">
    <property type="entry name" value="FlaG-like"/>
    <property type="match status" value="1"/>
</dbReference>
<evidence type="ECO:0008006" key="3">
    <source>
        <dbReference type="Google" id="ProtNLM"/>
    </source>
</evidence>
<accession>A0A382M1M0</accession>
<dbReference type="PANTHER" id="PTHR37166:SF1">
    <property type="entry name" value="PROTEIN FLAG"/>
    <property type="match status" value="1"/>
</dbReference>
<dbReference type="InterPro" id="IPR035924">
    <property type="entry name" value="FlaG-like_sf"/>
</dbReference>
<proteinExistence type="predicted"/>
<organism evidence="2">
    <name type="scientific">marine metagenome</name>
    <dbReference type="NCBI Taxonomy" id="408172"/>
    <lineage>
        <taxon>unclassified sequences</taxon>
        <taxon>metagenomes</taxon>
        <taxon>ecological metagenomes</taxon>
    </lineage>
</organism>
<dbReference type="PANTHER" id="PTHR37166">
    <property type="entry name" value="PROTEIN FLAG"/>
    <property type="match status" value="1"/>
</dbReference>